<dbReference type="PROSITE" id="PS50940">
    <property type="entry name" value="CHIT_BIND_II"/>
    <property type="match status" value="1"/>
</dbReference>
<evidence type="ECO:0000256" key="1">
    <source>
        <dbReference type="SAM" id="SignalP"/>
    </source>
</evidence>
<dbReference type="GO" id="GO:0008061">
    <property type="term" value="F:chitin binding"/>
    <property type="evidence" value="ECO:0007669"/>
    <property type="project" value="InterPro"/>
</dbReference>
<feature type="chain" id="PRO_5034749043" description="Chitin-binding type-2 domain-containing protein" evidence="1">
    <location>
        <begin position="19"/>
        <end position="90"/>
    </location>
</feature>
<evidence type="ECO:0000313" key="3">
    <source>
        <dbReference type="EMBL" id="KAG2235036.1"/>
    </source>
</evidence>
<dbReference type="InterPro" id="IPR036508">
    <property type="entry name" value="Chitin-bd_dom_sf"/>
</dbReference>
<dbReference type="GO" id="GO:0005576">
    <property type="term" value="C:extracellular region"/>
    <property type="evidence" value="ECO:0007669"/>
    <property type="project" value="InterPro"/>
</dbReference>
<evidence type="ECO:0000259" key="2">
    <source>
        <dbReference type="PROSITE" id="PS50940"/>
    </source>
</evidence>
<comment type="caution">
    <text evidence="3">The sequence shown here is derived from an EMBL/GenBank/DDBJ whole genome shotgun (WGS) entry which is preliminary data.</text>
</comment>
<dbReference type="Gene3D" id="2.170.140.10">
    <property type="entry name" value="Chitin binding domain"/>
    <property type="match status" value="1"/>
</dbReference>
<sequence length="90" mass="10090">MMLKNITLIAIFTNIVYGATFICSKEDIEETRCLGPKDCVYQNPNNCNTYIFCALDENGENPGPVVYPCEAGLKWNDRAKMCDWPANATC</sequence>
<protein>
    <recommendedName>
        <fullName evidence="2">Chitin-binding type-2 domain-containing protein</fullName>
    </recommendedName>
</protein>
<feature type="domain" description="Chitin-binding type-2" evidence="2">
    <location>
        <begin position="30"/>
        <end position="90"/>
    </location>
</feature>
<gene>
    <name evidence="3" type="ORF">INT48_008959</name>
</gene>
<keyword evidence="1" id="KW-0732">Signal</keyword>
<name>A0A8H7SVA1_9FUNG</name>
<reference evidence="3" key="1">
    <citation type="submission" date="2021-01" db="EMBL/GenBank/DDBJ databases">
        <title>Metabolic potential, ecology and presence of endohyphal bacteria is reflected in genomic diversity of Mucoromycotina.</title>
        <authorList>
            <person name="Muszewska A."/>
            <person name="Okrasinska A."/>
            <person name="Steczkiewicz K."/>
            <person name="Drgas O."/>
            <person name="Orlowska M."/>
            <person name="Perlinska-Lenart U."/>
            <person name="Aleksandrzak-Piekarczyk T."/>
            <person name="Szatraj K."/>
            <person name="Zielenkiewicz U."/>
            <person name="Pilsyk S."/>
            <person name="Malc E."/>
            <person name="Mieczkowski P."/>
            <person name="Kruszewska J.S."/>
            <person name="Biernat P."/>
            <person name="Pawlowska J."/>
        </authorList>
    </citation>
    <scope>NUCLEOTIDE SEQUENCE</scope>
    <source>
        <strain evidence="3">WA0000018081</strain>
    </source>
</reference>
<dbReference type="SMART" id="SM00494">
    <property type="entry name" value="ChtBD2"/>
    <property type="match status" value="1"/>
</dbReference>
<keyword evidence="4" id="KW-1185">Reference proteome</keyword>
<proteinExistence type="predicted"/>
<dbReference type="InterPro" id="IPR002557">
    <property type="entry name" value="Chitin-bd_dom"/>
</dbReference>
<accession>A0A8H7SVA1</accession>
<dbReference type="EMBL" id="JAEPRE010000040">
    <property type="protein sequence ID" value="KAG2235036.1"/>
    <property type="molecule type" value="Genomic_DNA"/>
</dbReference>
<organism evidence="3 4">
    <name type="scientific">Thamnidium elegans</name>
    <dbReference type="NCBI Taxonomy" id="101142"/>
    <lineage>
        <taxon>Eukaryota</taxon>
        <taxon>Fungi</taxon>
        <taxon>Fungi incertae sedis</taxon>
        <taxon>Mucoromycota</taxon>
        <taxon>Mucoromycotina</taxon>
        <taxon>Mucoromycetes</taxon>
        <taxon>Mucorales</taxon>
        <taxon>Mucorineae</taxon>
        <taxon>Mucoraceae</taxon>
        <taxon>Thamnidium</taxon>
    </lineage>
</organism>
<dbReference type="Pfam" id="PF01607">
    <property type="entry name" value="CBM_14"/>
    <property type="match status" value="1"/>
</dbReference>
<feature type="signal peptide" evidence="1">
    <location>
        <begin position="1"/>
        <end position="18"/>
    </location>
</feature>
<evidence type="ECO:0000313" key="4">
    <source>
        <dbReference type="Proteomes" id="UP000613177"/>
    </source>
</evidence>
<dbReference type="AlphaFoldDB" id="A0A8H7SVA1"/>
<dbReference type="SUPFAM" id="SSF57625">
    <property type="entry name" value="Invertebrate chitin-binding proteins"/>
    <property type="match status" value="1"/>
</dbReference>
<dbReference type="Proteomes" id="UP000613177">
    <property type="component" value="Unassembled WGS sequence"/>
</dbReference>